<dbReference type="GeneID" id="7451226"/>
<dbReference type="KEGG" id="tps:THAPSDRAFT_9803"/>
<reference evidence="1 2" key="2">
    <citation type="journal article" date="2008" name="Nature">
        <title>The Phaeodactylum genome reveals the evolutionary history of diatom genomes.</title>
        <authorList>
            <person name="Bowler C."/>
            <person name="Allen A.E."/>
            <person name="Badger J.H."/>
            <person name="Grimwood J."/>
            <person name="Jabbari K."/>
            <person name="Kuo A."/>
            <person name="Maheswari U."/>
            <person name="Martens C."/>
            <person name="Maumus F."/>
            <person name="Otillar R.P."/>
            <person name="Rayko E."/>
            <person name="Salamov A."/>
            <person name="Vandepoele K."/>
            <person name="Beszteri B."/>
            <person name="Gruber A."/>
            <person name="Heijde M."/>
            <person name="Katinka M."/>
            <person name="Mock T."/>
            <person name="Valentin K."/>
            <person name="Verret F."/>
            <person name="Berges J.A."/>
            <person name="Brownlee C."/>
            <person name="Cadoret J.P."/>
            <person name="Chiovitti A."/>
            <person name="Choi C.J."/>
            <person name="Coesel S."/>
            <person name="De Martino A."/>
            <person name="Detter J.C."/>
            <person name="Durkin C."/>
            <person name="Falciatore A."/>
            <person name="Fournet J."/>
            <person name="Haruta M."/>
            <person name="Huysman M.J."/>
            <person name="Jenkins B.D."/>
            <person name="Jiroutova K."/>
            <person name="Jorgensen R.E."/>
            <person name="Joubert Y."/>
            <person name="Kaplan A."/>
            <person name="Kroger N."/>
            <person name="Kroth P.G."/>
            <person name="La Roche J."/>
            <person name="Lindquist E."/>
            <person name="Lommer M."/>
            <person name="Martin-Jezequel V."/>
            <person name="Lopez P.J."/>
            <person name="Lucas S."/>
            <person name="Mangogna M."/>
            <person name="McGinnis K."/>
            <person name="Medlin L.K."/>
            <person name="Montsant A."/>
            <person name="Oudot-Le Secq M.P."/>
            <person name="Napoli C."/>
            <person name="Obornik M."/>
            <person name="Parker M.S."/>
            <person name="Petit J.L."/>
            <person name="Porcel B.M."/>
            <person name="Poulsen N."/>
            <person name="Robison M."/>
            <person name="Rychlewski L."/>
            <person name="Rynearson T.A."/>
            <person name="Schmutz J."/>
            <person name="Shapiro H."/>
            <person name="Siaut M."/>
            <person name="Stanley M."/>
            <person name="Sussman M.R."/>
            <person name="Taylor A.R."/>
            <person name="Vardi A."/>
            <person name="von Dassow P."/>
            <person name="Vyverman W."/>
            <person name="Willis A."/>
            <person name="Wyrwicz L.S."/>
            <person name="Rokhsar D.S."/>
            <person name="Weissenbach J."/>
            <person name="Armbrust E.V."/>
            <person name="Green B.R."/>
            <person name="Van de Peer Y."/>
            <person name="Grigoriev I.V."/>
        </authorList>
    </citation>
    <scope>NUCLEOTIDE SEQUENCE [LARGE SCALE GENOMIC DNA]</scope>
    <source>
        <strain evidence="1 2">CCMP1335</strain>
    </source>
</reference>
<name>B8CCC1_THAPS</name>
<gene>
    <name evidence="1" type="ORF">THAPSDRAFT_9803</name>
</gene>
<dbReference type="PaxDb" id="35128-Thaps9803"/>
<dbReference type="EMBL" id="CM000649">
    <property type="protein sequence ID" value="EED88744.1"/>
    <property type="molecule type" value="Genomic_DNA"/>
</dbReference>
<evidence type="ECO:0008006" key="3">
    <source>
        <dbReference type="Google" id="ProtNLM"/>
    </source>
</evidence>
<accession>B8CCC1</accession>
<dbReference type="OMA" id="LISCEYV"/>
<organism evidence="1 2">
    <name type="scientific">Thalassiosira pseudonana</name>
    <name type="common">Marine diatom</name>
    <name type="synonym">Cyclotella nana</name>
    <dbReference type="NCBI Taxonomy" id="35128"/>
    <lineage>
        <taxon>Eukaryota</taxon>
        <taxon>Sar</taxon>
        <taxon>Stramenopiles</taxon>
        <taxon>Ochrophyta</taxon>
        <taxon>Bacillariophyta</taxon>
        <taxon>Coscinodiscophyceae</taxon>
        <taxon>Thalassiosirophycidae</taxon>
        <taxon>Thalassiosirales</taxon>
        <taxon>Thalassiosiraceae</taxon>
        <taxon>Thalassiosira</taxon>
    </lineage>
</organism>
<evidence type="ECO:0000313" key="2">
    <source>
        <dbReference type="Proteomes" id="UP000001449"/>
    </source>
</evidence>
<sequence length="327" mass="35016">MGFFLPLDVLQTSTILQNNHHPLPPPSFLISCEYVSPSSTAVQQQNQRDCFRDCFSSPLSSDHYSWNLPNGNVQLNNPLSFKGISVGGEAGGGKSSSTSLWNPVFLGSGGSAAVFSLSTHSCDDYNTSSTRVSEGSTQSTTDKVAVKVSWKRSRTSVEKECSVLRSLEAANVPHVEQCLGINEYPNEEGRVMIALSPVVPSNGGTTSSLSNVKAGQPQKNAVKSAIETMVGMLSAGIVTVDVQPLIATETGETVFIDFTEARRIGSPMSPLDEASVVGFCAEIIALVPESLREWATEALRVVLDEMKRDGTPLTGQVLDVLESIWTD</sequence>
<protein>
    <recommendedName>
        <fullName evidence="3">Protein kinase domain-containing protein</fullName>
    </recommendedName>
</protein>
<reference evidence="1 2" key="1">
    <citation type="journal article" date="2004" name="Science">
        <title>The genome of the diatom Thalassiosira pseudonana: ecology, evolution, and metabolism.</title>
        <authorList>
            <person name="Armbrust E.V."/>
            <person name="Berges J.A."/>
            <person name="Bowler C."/>
            <person name="Green B.R."/>
            <person name="Martinez D."/>
            <person name="Putnam N.H."/>
            <person name="Zhou S."/>
            <person name="Allen A.E."/>
            <person name="Apt K.E."/>
            <person name="Bechner M."/>
            <person name="Brzezinski M.A."/>
            <person name="Chaal B.K."/>
            <person name="Chiovitti A."/>
            <person name="Davis A.K."/>
            <person name="Demarest M.S."/>
            <person name="Detter J.C."/>
            <person name="Glavina T."/>
            <person name="Goodstein D."/>
            <person name="Hadi M.Z."/>
            <person name="Hellsten U."/>
            <person name="Hildebrand M."/>
            <person name="Jenkins B.D."/>
            <person name="Jurka J."/>
            <person name="Kapitonov V.V."/>
            <person name="Kroger N."/>
            <person name="Lau W.W."/>
            <person name="Lane T.W."/>
            <person name="Larimer F.W."/>
            <person name="Lippmeier J.C."/>
            <person name="Lucas S."/>
            <person name="Medina M."/>
            <person name="Montsant A."/>
            <person name="Obornik M."/>
            <person name="Parker M.S."/>
            <person name="Palenik B."/>
            <person name="Pazour G.J."/>
            <person name="Richardson P.M."/>
            <person name="Rynearson T.A."/>
            <person name="Saito M.A."/>
            <person name="Schwartz D.C."/>
            <person name="Thamatrakoln K."/>
            <person name="Valentin K."/>
            <person name="Vardi A."/>
            <person name="Wilkerson F.P."/>
            <person name="Rokhsar D.S."/>
        </authorList>
    </citation>
    <scope>NUCLEOTIDE SEQUENCE [LARGE SCALE GENOMIC DNA]</scope>
    <source>
        <strain evidence="1 2">CCMP1335</strain>
    </source>
</reference>
<evidence type="ECO:0000313" key="1">
    <source>
        <dbReference type="EMBL" id="EED88744.1"/>
    </source>
</evidence>
<dbReference type="eggNOG" id="ENOG502SXIK">
    <property type="taxonomic scope" value="Eukaryota"/>
</dbReference>
<dbReference type="HOGENOM" id="CLU_851235_0_0_1"/>
<keyword evidence="2" id="KW-1185">Reference proteome</keyword>
<dbReference type="Proteomes" id="UP000001449">
    <property type="component" value="Chromosome 14"/>
</dbReference>
<proteinExistence type="predicted"/>
<dbReference type="RefSeq" id="XP_002293735.1">
    <property type="nucleotide sequence ID" value="XM_002293699.1"/>
</dbReference>
<dbReference type="InParanoid" id="B8CCC1"/>
<dbReference type="AlphaFoldDB" id="B8CCC1"/>